<keyword evidence="5 8" id="KW-0472">Membrane</keyword>
<evidence type="ECO:0000256" key="3">
    <source>
        <dbReference type="ARBA" id="ARBA00022692"/>
    </source>
</evidence>
<keyword evidence="7" id="KW-0325">Glycoprotein</keyword>
<dbReference type="Gene3D" id="3.40.190.10">
    <property type="entry name" value="Periplasmic binding protein-like II"/>
    <property type="match status" value="2"/>
</dbReference>
<name>A0AA39KUB4_9HYME</name>
<evidence type="ECO:0000256" key="6">
    <source>
        <dbReference type="ARBA" id="ARBA00023170"/>
    </source>
</evidence>
<sequence>MLRNLVYHFAQKHVRILVMEIKTFIAKVPTKEETKIEDFFEHIYIPFDCTFMISQPNSQCNDSINAEIIWEAYQIDRAKKVRSEIFATWNSETGIQLPKYSLYQRRNNLYGHQLRVISIEDPPSSIIERNETNKIIGLKGYQVSNEWGYLTADGTWTGGIASLIDNTSDIFAAELMMTSDRVSAITFTTPLYSTKCRTYIKRPSTSAMKWNAYVIPFTSGIWGAIILVILITGGVMSGIKFLALILQVSKVTMAVEPVSFLNTIFTVFGALCSQGMASSIFDPIRIVHISIHLTGVILIAAYSGALISSLAVKTFSIPFTTMEGLLKDGTYRFGVVGASADFTFFQNTSDKVMSVLFEKVLVKENHLPTNYLEGLSRVCKEDKYAFMTLDNVVSQLQSSLDCIVLPLNIISQTSIGIALQPHSPYRGLIDSKDSGVLQRLLNAKWSRIENHSKSVWSTVEMTDVLPLIIILICGGCTSFILLATEKLLFQKLAKKKQEKFAKRFITNVKYPLPDKYPIKINVF</sequence>
<evidence type="ECO:0000256" key="2">
    <source>
        <dbReference type="ARBA" id="ARBA00022475"/>
    </source>
</evidence>
<evidence type="ECO:0000256" key="1">
    <source>
        <dbReference type="ARBA" id="ARBA00004651"/>
    </source>
</evidence>
<dbReference type="SUPFAM" id="SSF53850">
    <property type="entry name" value="Periplasmic binding protein-like II"/>
    <property type="match status" value="1"/>
</dbReference>
<comment type="caution">
    <text evidence="9">The sequence shown here is derived from an EMBL/GenBank/DDBJ whole genome shotgun (WGS) entry which is preliminary data.</text>
</comment>
<keyword evidence="10" id="KW-1185">Reference proteome</keyword>
<dbReference type="PANTHER" id="PTHR42643">
    <property type="entry name" value="IONOTROPIC RECEPTOR 20A-RELATED"/>
    <property type="match status" value="1"/>
</dbReference>
<dbReference type="InterPro" id="IPR052192">
    <property type="entry name" value="Insect_Ionotropic_Sensory_Rcpt"/>
</dbReference>
<keyword evidence="2" id="KW-1003">Cell membrane</keyword>
<feature type="transmembrane region" description="Helical" evidence="8">
    <location>
        <begin position="293"/>
        <end position="312"/>
    </location>
</feature>
<proteinExistence type="predicted"/>
<feature type="transmembrane region" description="Helical" evidence="8">
    <location>
        <begin position="210"/>
        <end position="239"/>
    </location>
</feature>
<dbReference type="GO" id="GO:0005886">
    <property type="term" value="C:plasma membrane"/>
    <property type="evidence" value="ECO:0007669"/>
    <property type="project" value="UniProtKB-SubCell"/>
</dbReference>
<feature type="transmembrane region" description="Helical" evidence="8">
    <location>
        <begin position="464"/>
        <end position="489"/>
    </location>
</feature>
<gene>
    <name evidence="9" type="ORF">PV328_007312</name>
</gene>
<evidence type="ECO:0000313" key="10">
    <source>
        <dbReference type="Proteomes" id="UP001168990"/>
    </source>
</evidence>
<keyword evidence="3 8" id="KW-0812">Transmembrane</keyword>
<protein>
    <recommendedName>
        <fullName evidence="11">Ionotropic receptor</fullName>
    </recommendedName>
</protein>
<comment type="subcellular location">
    <subcellularLocation>
        <location evidence="1">Cell membrane</location>
        <topology evidence="1">Multi-pass membrane protein</topology>
    </subcellularLocation>
</comment>
<dbReference type="PANTHER" id="PTHR42643:SF33">
    <property type="entry name" value="GLUTAMATE RECEPTOR 2-LIKE PROTEIN"/>
    <property type="match status" value="1"/>
</dbReference>
<organism evidence="9 10">
    <name type="scientific">Microctonus aethiopoides</name>
    <dbReference type="NCBI Taxonomy" id="144406"/>
    <lineage>
        <taxon>Eukaryota</taxon>
        <taxon>Metazoa</taxon>
        <taxon>Ecdysozoa</taxon>
        <taxon>Arthropoda</taxon>
        <taxon>Hexapoda</taxon>
        <taxon>Insecta</taxon>
        <taxon>Pterygota</taxon>
        <taxon>Neoptera</taxon>
        <taxon>Endopterygota</taxon>
        <taxon>Hymenoptera</taxon>
        <taxon>Apocrita</taxon>
        <taxon>Ichneumonoidea</taxon>
        <taxon>Braconidae</taxon>
        <taxon>Euphorinae</taxon>
        <taxon>Microctonus</taxon>
    </lineage>
</organism>
<accession>A0AA39KUB4</accession>
<dbReference type="AlphaFoldDB" id="A0AA39KUB4"/>
<evidence type="ECO:0000313" key="9">
    <source>
        <dbReference type="EMBL" id="KAK0174203.1"/>
    </source>
</evidence>
<evidence type="ECO:0008006" key="11">
    <source>
        <dbReference type="Google" id="ProtNLM"/>
    </source>
</evidence>
<keyword evidence="4 8" id="KW-1133">Transmembrane helix</keyword>
<evidence type="ECO:0000256" key="7">
    <source>
        <dbReference type="ARBA" id="ARBA00023180"/>
    </source>
</evidence>
<reference evidence="9" key="2">
    <citation type="submission" date="2023-03" db="EMBL/GenBank/DDBJ databases">
        <authorList>
            <person name="Inwood S.N."/>
            <person name="Skelly J.G."/>
            <person name="Guhlin J."/>
            <person name="Harrop T.W.R."/>
            <person name="Goldson S.G."/>
            <person name="Dearden P.K."/>
        </authorList>
    </citation>
    <scope>NUCLEOTIDE SEQUENCE</scope>
    <source>
        <strain evidence="9">Irish</strain>
        <tissue evidence="9">Whole body</tissue>
    </source>
</reference>
<reference evidence="9" key="1">
    <citation type="journal article" date="2023" name="bioRxiv">
        <title>Scaffold-level genome assemblies of two parasitoid biocontrol wasps reveal the parthenogenesis mechanism and an associated novel virus.</title>
        <authorList>
            <person name="Inwood S."/>
            <person name="Skelly J."/>
            <person name="Guhlin J."/>
            <person name="Harrop T."/>
            <person name="Goldson S."/>
            <person name="Dearden P."/>
        </authorList>
    </citation>
    <scope>NUCLEOTIDE SEQUENCE</scope>
    <source>
        <strain evidence="9">Irish</strain>
        <tissue evidence="9">Whole body</tissue>
    </source>
</reference>
<feature type="transmembrane region" description="Helical" evidence="8">
    <location>
        <begin position="259"/>
        <end position="281"/>
    </location>
</feature>
<keyword evidence="6" id="KW-0675">Receptor</keyword>
<evidence type="ECO:0000256" key="4">
    <source>
        <dbReference type="ARBA" id="ARBA00022989"/>
    </source>
</evidence>
<dbReference type="EMBL" id="JAQQBS010000002">
    <property type="protein sequence ID" value="KAK0174203.1"/>
    <property type="molecule type" value="Genomic_DNA"/>
</dbReference>
<dbReference type="Proteomes" id="UP001168990">
    <property type="component" value="Unassembled WGS sequence"/>
</dbReference>
<evidence type="ECO:0000256" key="5">
    <source>
        <dbReference type="ARBA" id="ARBA00023136"/>
    </source>
</evidence>
<evidence type="ECO:0000256" key="8">
    <source>
        <dbReference type="SAM" id="Phobius"/>
    </source>
</evidence>